<dbReference type="GO" id="GO:0015977">
    <property type="term" value="P:carbon fixation"/>
    <property type="evidence" value="ECO:0007669"/>
    <property type="project" value="UniProtKB-KW"/>
</dbReference>
<dbReference type="SUPFAM" id="SSF54966">
    <property type="entry name" value="RuBisCO, large subunit, small (N-terminal) domain"/>
    <property type="match status" value="1"/>
</dbReference>
<protein>
    <recommendedName>
        <fullName evidence="6">Ribulose bisphosphate carboxylase</fullName>
        <shortName evidence="6">RuBisCO</shortName>
        <ecNumber evidence="6">4.1.1.39</ecNumber>
    </recommendedName>
</protein>
<dbReference type="Proteomes" id="UP000028781">
    <property type="component" value="Chromosome"/>
</dbReference>
<feature type="modified residue" description="N6-carboxylysine" evidence="6">
    <location>
        <position position="179"/>
    </location>
</feature>
<dbReference type="RefSeq" id="WP_048201644.1">
    <property type="nucleotide sequence ID" value="NZ_CP009149.1"/>
</dbReference>
<feature type="binding site" evidence="6">
    <location>
        <position position="270"/>
    </location>
    <ligand>
        <name>substrate</name>
    </ligand>
</feature>
<dbReference type="KEGG" id="mjh:JH146_0608"/>
<dbReference type="EMBL" id="CP009149">
    <property type="protein sequence ID" value="AIJ05457.1"/>
    <property type="molecule type" value="Genomic_DNA"/>
</dbReference>
<feature type="domain" description="Ribulose bisphosphate carboxylase large subunit ferrodoxin-like N-terminal" evidence="8">
    <location>
        <begin position="2"/>
        <end position="122"/>
    </location>
</feature>
<dbReference type="SUPFAM" id="SSF51649">
    <property type="entry name" value="RuBisCo, C-terminal domain"/>
    <property type="match status" value="1"/>
</dbReference>
<evidence type="ECO:0000313" key="10">
    <source>
        <dbReference type="Proteomes" id="UP000028781"/>
    </source>
</evidence>
<dbReference type="InterPro" id="IPR036376">
    <property type="entry name" value="RuBisCO_lsu_C_sf"/>
</dbReference>
<name>A0A076LF50_9EURY</name>
<feature type="binding site" evidence="6">
    <location>
        <begin position="353"/>
        <end position="355"/>
    </location>
    <ligand>
        <name>substrate</name>
    </ligand>
</feature>
<dbReference type="HOGENOM" id="CLU_031450_3_1_2"/>
<dbReference type="GO" id="GO:0000287">
    <property type="term" value="F:magnesium ion binding"/>
    <property type="evidence" value="ECO:0007669"/>
    <property type="project" value="UniProtKB-UniRule"/>
</dbReference>
<keyword evidence="2 6" id="KW-0460">Magnesium</keyword>
<gene>
    <name evidence="6" type="primary">rbcL</name>
    <name evidence="9" type="ORF">JH146_0608</name>
</gene>
<feature type="binding site" description="via carbamate group" evidence="6">
    <location>
        <position position="179"/>
    </location>
    <ligand>
        <name>Mg(2+)</name>
        <dbReference type="ChEBI" id="CHEBI:18420"/>
    </ligand>
</feature>
<dbReference type="InterPro" id="IPR000685">
    <property type="entry name" value="RuBisCO_lsu_C"/>
</dbReference>
<feature type="domain" description="Ribulose bisphosphate carboxylase large subunit C-terminal" evidence="7">
    <location>
        <begin position="132"/>
        <end position="424"/>
    </location>
</feature>
<dbReference type="Gene3D" id="3.30.70.150">
    <property type="entry name" value="RuBisCO large subunit, N-terminal domain"/>
    <property type="match status" value="1"/>
</dbReference>
<feature type="binding site" evidence="6">
    <location>
        <position position="302"/>
    </location>
    <ligand>
        <name>substrate</name>
    </ligand>
</feature>
<comment type="catalytic activity">
    <reaction evidence="6">
        <text>2 (2R)-3-phosphoglycerate + 2 H(+) = D-ribulose 1,5-bisphosphate + CO2 + H2O</text>
        <dbReference type="Rhea" id="RHEA:23124"/>
        <dbReference type="ChEBI" id="CHEBI:15377"/>
        <dbReference type="ChEBI" id="CHEBI:15378"/>
        <dbReference type="ChEBI" id="CHEBI:16526"/>
        <dbReference type="ChEBI" id="CHEBI:57870"/>
        <dbReference type="ChEBI" id="CHEBI:58272"/>
        <dbReference type="EC" id="4.1.1.39"/>
    </reaction>
</comment>
<feature type="active site" description="Proton acceptor" evidence="6">
    <location>
        <position position="153"/>
    </location>
</feature>
<dbReference type="PANTHER" id="PTHR42704">
    <property type="entry name" value="RIBULOSE BISPHOSPHATE CARBOXYLASE"/>
    <property type="match status" value="1"/>
</dbReference>
<dbReference type="InterPro" id="IPR017712">
    <property type="entry name" value="RuBisCO_III"/>
</dbReference>
<feature type="active site" description="Proton acceptor" evidence="6">
    <location>
        <position position="269"/>
    </location>
</feature>
<dbReference type="GO" id="GO:0016984">
    <property type="term" value="F:ribulose-bisphosphate carboxylase activity"/>
    <property type="evidence" value="ECO:0007669"/>
    <property type="project" value="UniProtKB-UniRule"/>
</dbReference>
<dbReference type="EC" id="4.1.1.39" evidence="6"/>
<dbReference type="InterPro" id="IPR017443">
    <property type="entry name" value="RuBisCO_lsu_fd_N"/>
</dbReference>
<dbReference type="Pfam" id="PF00016">
    <property type="entry name" value="RuBisCO_large"/>
    <property type="match status" value="1"/>
</dbReference>
<comment type="cofactor">
    <cofactor evidence="6">
        <name>Mg(2+)</name>
        <dbReference type="ChEBI" id="CHEBI:18420"/>
    </cofactor>
    <text evidence="6">Binds 1 Mg(2+) ion per subunit.</text>
</comment>
<keyword evidence="5 6" id="KW-0120">Carbon dioxide fixation</keyword>
<evidence type="ECO:0000259" key="8">
    <source>
        <dbReference type="Pfam" id="PF02788"/>
    </source>
</evidence>
<dbReference type="GeneID" id="24891211"/>
<evidence type="ECO:0000256" key="3">
    <source>
        <dbReference type="ARBA" id="ARBA00023002"/>
    </source>
</evidence>
<dbReference type="GO" id="GO:0006196">
    <property type="term" value="P:AMP catabolic process"/>
    <property type="evidence" value="ECO:0007669"/>
    <property type="project" value="UniProtKB-UniRule"/>
</dbReference>
<evidence type="ECO:0000256" key="5">
    <source>
        <dbReference type="ARBA" id="ARBA00023300"/>
    </source>
</evidence>
<evidence type="ECO:0000256" key="1">
    <source>
        <dbReference type="ARBA" id="ARBA00022723"/>
    </source>
</evidence>
<dbReference type="SFLD" id="SFLDS00014">
    <property type="entry name" value="RuBisCO"/>
    <property type="match status" value="1"/>
</dbReference>
<comment type="similarity">
    <text evidence="6">Belongs to the RuBisCO large chain family. Type III subfamily.</text>
</comment>
<dbReference type="InterPro" id="IPR033966">
    <property type="entry name" value="RuBisCO"/>
</dbReference>
<dbReference type="InterPro" id="IPR036422">
    <property type="entry name" value="RuBisCO_lsu_N_sf"/>
</dbReference>
<dbReference type="OrthoDB" id="52787at2157"/>
<dbReference type="NCBIfam" id="NF003252">
    <property type="entry name" value="PRK04208.1"/>
    <property type="match status" value="1"/>
</dbReference>
<evidence type="ECO:0000259" key="7">
    <source>
        <dbReference type="Pfam" id="PF00016"/>
    </source>
</evidence>
<keyword evidence="10" id="KW-1185">Reference proteome</keyword>
<comment type="miscellaneous">
    <text evidence="6">Because the Archaea possessing a type III RuBisCO are all anaerobic, it is most likely that only the carboxylase activity of RuBisCO, and not the competitive oxygenase activity (by which RuBP reacts with O(2) to form one molecule of 3-phosphoglycerate and one molecule of 2-phosphoglycolate), is biologically relevant in these strains.</text>
</comment>
<feature type="binding site" evidence="6">
    <location>
        <position position="155"/>
    </location>
    <ligand>
        <name>substrate</name>
    </ligand>
</feature>
<keyword evidence="3 6" id="KW-0560">Oxidoreductase</keyword>
<keyword evidence="4 6" id="KW-0456">Lyase</keyword>
<comment type="function">
    <text evidence="6">Catalyzes the addition of molecular CO(2) and H(2)O to ribulose 1,5-bisphosphate (RuBP), generating two molecules of 3-phosphoglycerate (3-PGA). Functions in an archaeal AMP degradation pathway, together with AMP phosphorylase and R15P isomerase.</text>
</comment>
<comment type="subunit">
    <text evidence="6">Homodimer or homodecamer. In contrast to form I RuBisCO, the form III RuBisCO is composed solely of large subunits.</text>
</comment>
<accession>A0A076LF50</accession>
<keyword evidence="1 6" id="KW-0479">Metal-binding</keyword>
<feature type="binding site" evidence="6">
    <location>
        <position position="182"/>
    </location>
    <ligand>
        <name>Mg(2+)</name>
        <dbReference type="ChEBI" id="CHEBI:18420"/>
    </ligand>
</feature>
<comment type="catalytic activity">
    <reaction evidence="6">
        <text>D-ribulose 1,5-bisphosphate + O2 = 2-phosphoglycolate + (2R)-3-phosphoglycerate + 2 H(+)</text>
        <dbReference type="Rhea" id="RHEA:36631"/>
        <dbReference type="ChEBI" id="CHEBI:15378"/>
        <dbReference type="ChEBI" id="CHEBI:15379"/>
        <dbReference type="ChEBI" id="CHEBI:57870"/>
        <dbReference type="ChEBI" id="CHEBI:58033"/>
        <dbReference type="ChEBI" id="CHEBI:58272"/>
    </reaction>
</comment>
<dbReference type="HAMAP" id="MF_01133">
    <property type="entry name" value="RuBisCO_L_type3"/>
    <property type="match status" value="1"/>
</dbReference>
<evidence type="ECO:0000256" key="2">
    <source>
        <dbReference type="ARBA" id="ARBA00022842"/>
    </source>
</evidence>
<feature type="site" description="Transition state stabilizer" evidence="6">
    <location>
        <position position="309"/>
    </location>
</feature>
<reference evidence="9 10" key="1">
    <citation type="journal article" date="2015" name="Int. J. Syst. Evol. Microbiol.">
        <title>M ethanocaldococcus bathoardescens sp. nov., a hyperthermophilic methanogen isolated from a volcanically active deep-sea hydrothermal vent.</title>
        <authorList>
            <person name="Stewart L.C."/>
            <person name="Jung J.H."/>
            <person name="Kim Y.T."/>
            <person name="Kwon S.W."/>
            <person name="Park C.S."/>
            <person name="Holden J.F."/>
        </authorList>
    </citation>
    <scope>NUCLEOTIDE SEQUENCE [LARGE SCALE GENOMIC DNA]</scope>
    <source>
        <strain evidence="9 10">JH146</strain>
    </source>
</reference>
<sequence>MDYINLNYTPNENDLLSCMIIKGENLEKLANEIAGESSIGTWTKVQTMKSDIYEKLRPKVYEIKEIGEENGYKVGLIKIAYPLYDFEINNMPGVLAGIAGNIFGMKIAKGLRILDFRFPEEFVKAYKGPRFGIEGVRETLKIKERPLLGTIVKPKVGLKTEEHAKVAYEAWVGGVDVVKDDENLTSQEFNKFEDRIYKTLEMRDKAEEETGERKAYMPNITAPYREMIRRAEIAEDAGSEYVMIDVVVCGFSAVQSFREEDFKFIIHAHRAMHAAMTRSKDFGIAMLALAKIYRLLGVDQLHIGTVVGKMEGEEKEVKAIRDEIVYDKVEADNENKFFNQEWFDIKSVFPVSSGGVHPRLVPKIVEILGKDLIIQAGGGVHGHPDGTIAGAKAMRAAIEAVVEKKSLEEKAEEVEELKKALEYWK</sequence>
<dbReference type="PANTHER" id="PTHR42704:SF17">
    <property type="entry name" value="RIBULOSE BISPHOSPHATE CARBOXYLASE LARGE CHAIN"/>
    <property type="match status" value="1"/>
</dbReference>
<dbReference type="SFLD" id="SFLDG00301">
    <property type="entry name" value="RuBisCO-like_proteins"/>
    <property type="match status" value="1"/>
</dbReference>
<dbReference type="AlphaFoldDB" id="A0A076LF50"/>
<proteinExistence type="inferred from homology"/>
<feature type="binding site" evidence="6">
    <location>
        <begin position="375"/>
        <end position="378"/>
    </location>
    <ligand>
        <name>substrate</name>
    </ligand>
</feature>
<evidence type="ECO:0000256" key="4">
    <source>
        <dbReference type="ARBA" id="ARBA00023239"/>
    </source>
</evidence>
<dbReference type="Gene3D" id="3.20.20.110">
    <property type="entry name" value="Ribulose bisphosphate carboxylase, large subunit, C-terminal domain"/>
    <property type="match status" value="1"/>
</dbReference>
<organism evidence="9 10">
    <name type="scientific">Methanocaldococcus bathoardescens</name>
    <dbReference type="NCBI Taxonomy" id="1301915"/>
    <lineage>
        <taxon>Archaea</taxon>
        <taxon>Methanobacteriati</taxon>
        <taxon>Methanobacteriota</taxon>
        <taxon>Methanomada group</taxon>
        <taxon>Methanococci</taxon>
        <taxon>Methanococcales</taxon>
        <taxon>Methanocaldococcaceae</taxon>
        <taxon>Methanocaldococcus</taxon>
    </lineage>
</organism>
<evidence type="ECO:0000256" key="6">
    <source>
        <dbReference type="HAMAP-Rule" id="MF_01133"/>
    </source>
</evidence>
<feature type="binding site" evidence="6">
    <location>
        <position position="181"/>
    </location>
    <ligand>
        <name>Mg(2+)</name>
        <dbReference type="ChEBI" id="CHEBI:18420"/>
    </ligand>
</feature>
<dbReference type="Pfam" id="PF02788">
    <property type="entry name" value="RuBisCO_large_N"/>
    <property type="match status" value="1"/>
</dbReference>
<evidence type="ECO:0000313" key="9">
    <source>
        <dbReference type="EMBL" id="AIJ05457.1"/>
    </source>
</evidence>
<dbReference type="STRING" id="1301915.JH146_0608"/>
<dbReference type="NCBIfam" id="TIGR03326">
    <property type="entry name" value="rubisco_III"/>
    <property type="match status" value="1"/>
</dbReference>
<dbReference type="GO" id="GO:0016491">
    <property type="term" value="F:oxidoreductase activity"/>
    <property type="evidence" value="ECO:0007669"/>
    <property type="project" value="UniProtKB-KW"/>
</dbReference>